<dbReference type="EMBL" id="JANIIK010000040">
    <property type="protein sequence ID" value="KAJ3608373.1"/>
    <property type="molecule type" value="Genomic_DNA"/>
</dbReference>
<reference evidence="1" key="1">
    <citation type="submission" date="2022-07" db="EMBL/GenBank/DDBJ databases">
        <title>Chromosome-level genome of Muraenolepis orangiensis.</title>
        <authorList>
            <person name="Kim J."/>
        </authorList>
    </citation>
    <scope>NUCLEOTIDE SEQUENCE</scope>
    <source>
        <strain evidence="1">KU_S4_2022</strain>
        <tissue evidence="1">Muscle</tissue>
    </source>
</reference>
<evidence type="ECO:0000313" key="1">
    <source>
        <dbReference type="EMBL" id="KAJ3608373.1"/>
    </source>
</evidence>
<accession>A0A9Q0EMP8</accession>
<protein>
    <submittedName>
        <fullName evidence="1">Uncharacterized protein</fullName>
    </submittedName>
</protein>
<keyword evidence="2" id="KW-1185">Reference proteome</keyword>
<evidence type="ECO:0000313" key="2">
    <source>
        <dbReference type="Proteomes" id="UP001148018"/>
    </source>
</evidence>
<comment type="caution">
    <text evidence="1">The sequence shown here is derived from an EMBL/GenBank/DDBJ whole genome shotgun (WGS) entry which is preliminary data.</text>
</comment>
<name>A0A9Q0EMP8_9TELE</name>
<dbReference type="Proteomes" id="UP001148018">
    <property type="component" value="Unassembled WGS sequence"/>
</dbReference>
<dbReference type="AlphaFoldDB" id="A0A9Q0EMP8"/>
<organism evidence="1 2">
    <name type="scientific">Muraenolepis orangiensis</name>
    <name type="common">Patagonian moray cod</name>
    <dbReference type="NCBI Taxonomy" id="630683"/>
    <lineage>
        <taxon>Eukaryota</taxon>
        <taxon>Metazoa</taxon>
        <taxon>Chordata</taxon>
        <taxon>Craniata</taxon>
        <taxon>Vertebrata</taxon>
        <taxon>Euteleostomi</taxon>
        <taxon>Actinopterygii</taxon>
        <taxon>Neopterygii</taxon>
        <taxon>Teleostei</taxon>
        <taxon>Neoteleostei</taxon>
        <taxon>Acanthomorphata</taxon>
        <taxon>Zeiogadaria</taxon>
        <taxon>Gadariae</taxon>
        <taxon>Gadiformes</taxon>
        <taxon>Muraenolepidoidei</taxon>
        <taxon>Muraenolepididae</taxon>
        <taxon>Muraenolepis</taxon>
    </lineage>
</organism>
<proteinExistence type="predicted"/>
<sequence>MAAQSSLSDLFPFQTQLDTALEEATTHTEKEHLVHEYLNQLEERGDLKISEFQPADMGQWLGFLLSQTGTRTEDLTYDPVSTDTISTIINAANDSMW</sequence>
<gene>
    <name evidence="1" type="ORF">NHX12_025421</name>
</gene>